<dbReference type="PROSITE" id="PS50994">
    <property type="entry name" value="INTEGRASE"/>
    <property type="match status" value="1"/>
</dbReference>
<feature type="domain" description="Integrase catalytic" evidence="1">
    <location>
        <begin position="125"/>
        <end position="299"/>
    </location>
</feature>
<dbReference type="HOGENOM" id="CLU_020626_2_1_0"/>
<evidence type="ECO:0000259" key="1">
    <source>
        <dbReference type="PROSITE" id="PS50994"/>
    </source>
</evidence>
<evidence type="ECO:0000313" key="3">
    <source>
        <dbReference type="Proteomes" id="UP000002881"/>
    </source>
</evidence>
<accession>I2F334</accession>
<dbReference type="PANTHER" id="PTHR35004:SF7">
    <property type="entry name" value="INTEGRASE PROTEIN"/>
    <property type="match status" value="1"/>
</dbReference>
<proteinExistence type="predicted"/>
<dbReference type="AlphaFoldDB" id="I2F334"/>
<dbReference type="PANTHER" id="PTHR35004">
    <property type="entry name" value="TRANSPOSASE RV3428C-RELATED"/>
    <property type="match status" value="1"/>
</dbReference>
<keyword evidence="3" id="KW-1185">Reference proteome</keyword>
<dbReference type="Proteomes" id="UP000002881">
    <property type="component" value="Chromosome"/>
</dbReference>
<dbReference type="InterPro" id="IPR001584">
    <property type="entry name" value="Integrase_cat-core"/>
</dbReference>
<dbReference type="SUPFAM" id="SSF53098">
    <property type="entry name" value="Ribonuclease H-like"/>
    <property type="match status" value="1"/>
</dbReference>
<organism evidence="2 3">
    <name type="scientific">Mesotoga prima MesG1.Ag.4.2</name>
    <dbReference type="NCBI Taxonomy" id="660470"/>
    <lineage>
        <taxon>Bacteria</taxon>
        <taxon>Thermotogati</taxon>
        <taxon>Thermotogota</taxon>
        <taxon>Thermotogae</taxon>
        <taxon>Kosmotogales</taxon>
        <taxon>Kosmotogaceae</taxon>
        <taxon>Mesotoga</taxon>
    </lineage>
</organism>
<reference evidence="2 3" key="1">
    <citation type="journal article" date="2012" name="Genome Biol. Evol.">
        <title>Genome Sequence of the Mesophilic Thermotogales Bacterium Mesotoga prima MesG1.Ag.4.2 Reveals the Largest Thermotogales Genome To Date.</title>
        <authorList>
            <person name="Zhaxybayeva O."/>
            <person name="Swithers K.S."/>
            <person name="Foght J."/>
            <person name="Green A.G."/>
            <person name="Bruce D."/>
            <person name="Detter C."/>
            <person name="Han S."/>
            <person name="Teshima H."/>
            <person name="Han J."/>
            <person name="Woyke T."/>
            <person name="Pitluck S."/>
            <person name="Nolan M."/>
            <person name="Ivanova N."/>
            <person name="Pati A."/>
            <person name="Land M.L."/>
            <person name="Dlutek M."/>
            <person name="Doolittle W.F."/>
            <person name="Noll K.M."/>
            <person name="Nesbo C.L."/>
        </authorList>
    </citation>
    <scope>NUCLEOTIDE SEQUENCE [LARGE SCALE GENOMIC DNA]</scope>
    <source>
        <strain evidence="3">mesG1.Ag.4.2</strain>
    </source>
</reference>
<dbReference type="GO" id="GO:0015074">
    <property type="term" value="P:DNA integration"/>
    <property type="evidence" value="ECO:0007669"/>
    <property type="project" value="InterPro"/>
</dbReference>
<protein>
    <submittedName>
        <fullName evidence="2">Transposase</fullName>
    </submittedName>
</protein>
<dbReference type="InterPro" id="IPR012337">
    <property type="entry name" value="RNaseH-like_sf"/>
</dbReference>
<dbReference type="STRING" id="660470.Theba_0619"/>
<name>I2F334_9BACT</name>
<dbReference type="EMBL" id="CP003532">
    <property type="protein sequence ID" value="AFK06337.1"/>
    <property type="molecule type" value="Genomic_DNA"/>
</dbReference>
<sequence length="503" mass="58313">MAKINSIRSKYFNEGKRIVEIARETKTDVKTVKKYILKDDFNIQPPQTKKTVKSKLDPFKEEIDCWLEQDKLERRKQRHTALRVFKRLQEKHGGSFDCSYRLVATYVAQKRKELYGQNKEFYFALEHKPGEAQVDFGEADFLENGVRCHGYTLNVSFPYSNGGYLQLFKGENQQCLMEGLMNVFNHIGGVPNRIWFDNASSMVSKILKEVDRILSEHFLRFKNHYGFEAVFCNPQSGNEKGSVESKVGYHRRNLLVPVPEINDLMAFNKELLARCDHDMERPHYSKPGMIRERFEEDRTKLLTLAPNKYDESILLAVRTDAHAKFTLEKGRHTYSSAPQYAKTEIWARLTAHEVIVMDRDYKEIITHPRLYGQMKRESMNWIPYLTQLSRRPAALKYTGIYGLFPSPLQEFLEQSDRSSKKETLKILAELSEDKGFLSAVEAFLAALERGAKDSDSVLAIFRRLNTESFEFSPVLLPNDVPELPPLKNKTLDYDLFLGRSSQS</sequence>
<dbReference type="KEGG" id="mpg:Theba_0619"/>
<evidence type="ECO:0000313" key="2">
    <source>
        <dbReference type="EMBL" id="AFK06337.1"/>
    </source>
</evidence>
<gene>
    <name evidence="2" type="ORF">Theba_0619</name>
</gene>
<dbReference type="RefSeq" id="WP_014730415.1">
    <property type="nucleotide sequence ID" value="NC_017934.1"/>
</dbReference>
<dbReference type="NCBIfam" id="NF033546">
    <property type="entry name" value="transpos_IS21"/>
    <property type="match status" value="1"/>
</dbReference>
<dbReference type="eggNOG" id="COG4584">
    <property type="taxonomic scope" value="Bacteria"/>
</dbReference>
<dbReference type="GeneID" id="87106467"/>